<dbReference type="Proteomes" id="UP000175994">
    <property type="component" value="Unassembled WGS sequence"/>
</dbReference>
<dbReference type="PROSITE" id="PS51704">
    <property type="entry name" value="GP_PDE"/>
    <property type="match status" value="1"/>
</dbReference>
<dbReference type="AlphaFoldDB" id="A0A9X5NBD2"/>
<dbReference type="SUPFAM" id="SSF51695">
    <property type="entry name" value="PLC-like phosphodiesterases"/>
    <property type="match status" value="1"/>
</dbReference>
<gene>
    <name evidence="2" type="ORF">BTGOE4_10500</name>
</gene>
<proteinExistence type="predicted"/>
<name>A0A9X5NBD2_BACTU</name>
<evidence type="ECO:0000313" key="2">
    <source>
        <dbReference type="EMBL" id="OFC94660.1"/>
    </source>
</evidence>
<dbReference type="Pfam" id="PF03009">
    <property type="entry name" value="GDPD"/>
    <property type="match status" value="1"/>
</dbReference>
<organism evidence="2 3">
    <name type="scientific">Bacillus thuringiensis</name>
    <dbReference type="NCBI Taxonomy" id="1428"/>
    <lineage>
        <taxon>Bacteria</taxon>
        <taxon>Bacillati</taxon>
        <taxon>Bacillota</taxon>
        <taxon>Bacilli</taxon>
        <taxon>Bacillales</taxon>
        <taxon>Bacillaceae</taxon>
        <taxon>Bacillus</taxon>
        <taxon>Bacillus cereus group</taxon>
    </lineage>
</organism>
<reference evidence="2 3" key="1">
    <citation type="submission" date="2016-04" db="EMBL/GenBank/DDBJ databases">
        <title>Bacillus thuringiensis and Bacillus weihenstephanensis as novel biocontrol agents of wilt causing Verticillium species.</title>
        <authorList>
            <person name="Hollensteiner J."/>
            <person name="Wemheuer F."/>
            <person name="Harting R."/>
            <person name="Kolarzyk A."/>
            <person name="Diaz-Valerio S."/>
            <person name="Poehlein A."/>
            <person name="Brzuszkiewicz E."/>
            <person name="Nesemann K."/>
            <person name="Braus-Stromeyer S."/>
            <person name="Braus G."/>
            <person name="Daniel R."/>
            <person name="Liesegang H."/>
        </authorList>
    </citation>
    <scope>NUCLEOTIDE SEQUENCE [LARGE SCALE GENOMIC DNA]</scope>
    <source>
        <strain evidence="2 3">GOE4</strain>
    </source>
</reference>
<dbReference type="GO" id="GO:0006629">
    <property type="term" value="P:lipid metabolic process"/>
    <property type="evidence" value="ECO:0007669"/>
    <property type="project" value="InterPro"/>
</dbReference>
<dbReference type="InterPro" id="IPR030395">
    <property type="entry name" value="GP_PDE_dom"/>
</dbReference>
<dbReference type="InterPro" id="IPR017946">
    <property type="entry name" value="PLC-like_Pdiesterase_TIM-brl"/>
</dbReference>
<dbReference type="EMBL" id="LXLI01000017">
    <property type="protein sequence ID" value="OFC94660.1"/>
    <property type="molecule type" value="Genomic_DNA"/>
</dbReference>
<dbReference type="PANTHER" id="PTHR46211">
    <property type="entry name" value="GLYCEROPHOSPHORYL DIESTER PHOSPHODIESTERASE"/>
    <property type="match status" value="1"/>
</dbReference>
<protein>
    <recommendedName>
        <fullName evidence="1">GP-PDE domain-containing protein</fullName>
    </recommendedName>
</protein>
<dbReference type="PANTHER" id="PTHR46211:SF1">
    <property type="entry name" value="GLYCEROPHOSPHODIESTER PHOSPHODIESTERASE, CYTOPLASMIC"/>
    <property type="match status" value="1"/>
</dbReference>
<sequence length="361" mass="40296">MADVPKLLPGDTLRVGYPKINLAIDEAYKAKQISNQAESYSKGAINTSNNAINTANSAVTKANSVQNQLNEIVIEGDSSVEAAQARADVYGNVSNTLKERLDIEQIQRLEIQSTQMKSKFDNTFELIAHRGFGKQFPENTMIAMKLATQLGATSLECDVQVSSDGIPIVIHDDTVDRTTNGSGKVVEKTFLELRQLDAAKNFPYFSGEKIPSFEEWLQFVKGNSKFIYPEIKGYRQQSDIKIIIDLIVKYGLDSRCVIQSTYPNNLSYARNINKQITLGYLVNDVQSFNQALIDAKNDRNSVLLPNASLLYQNPLLISNARAEGVDIAVWTMETIEYMQRIKSLGISRFMCDFYMTGGEIL</sequence>
<feature type="domain" description="GP-PDE" evidence="1">
    <location>
        <begin position="124"/>
        <end position="361"/>
    </location>
</feature>
<accession>A0A9X5NBD2</accession>
<evidence type="ECO:0000259" key="1">
    <source>
        <dbReference type="PROSITE" id="PS51704"/>
    </source>
</evidence>
<evidence type="ECO:0000313" key="3">
    <source>
        <dbReference type="Proteomes" id="UP000175994"/>
    </source>
</evidence>
<comment type="caution">
    <text evidence="2">The sequence shown here is derived from an EMBL/GenBank/DDBJ whole genome shotgun (WGS) entry which is preliminary data.</text>
</comment>
<dbReference type="GO" id="GO:0008081">
    <property type="term" value="F:phosphoric diester hydrolase activity"/>
    <property type="evidence" value="ECO:0007669"/>
    <property type="project" value="InterPro"/>
</dbReference>
<dbReference type="RefSeq" id="WP_070183655.1">
    <property type="nucleotide sequence ID" value="NZ_LXLI01000017.1"/>
</dbReference>
<dbReference type="Gene3D" id="3.20.20.190">
    <property type="entry name" value="Phosphatidylinositol (PI) phosphodiesterase"/>
    <property type="match status" value="1"/>
</dbReference>